<dbReference type="KEGG" id="mhaq:WC39_05230"/>
<dbReference type="EMBL" id="VAJI01000034">
    <property type="protein sequence ID" value="TRB35164.1"/>
    <property type="molecule type" value="Genomic_DNA"/>
</dbReference>
<dbReference type="GeneID" id="67368705"/>
<evidence type="ECO:0000313" key="3">
    <source>
        <dbReference type="Proteomes" id="UP000315164"/>
    </source>
</evidence>
<evidence type="ECO:0000313" key="2">
    <source>
        <dbReference type="EMBL" id="TRB72754.1"/>
    </source>
</evidence>
<keyword evidence="4" id="KW-1185">Reference proteome</keyword>
<dbReference type="AlphaFoldDB" id="A0A547EAV2"/>
<gene>
    <name evidence="2" type="ORF">FEA53_11585</name>
    <name evidence="1" type="ORF">FEB89_11755</name>
</gene>
<accession>A0A547EAV2</accession>
<sequence>MITSNLERSFHGLNIAQHNYKIFLDESGGNIGKLKHTPNDKKGSNFNRTISSHIGVPPVFVLGGIAQISNANLIAPDWRKLLHLQNKELKFSKIGKNFFNKLGSKELRKVLEWINENNLCIHFALYDWVYFYDVDIIDSALIESDVCSVWKYLSEKIGNSNRYKEIKDYQRKVGLDKQSDDIIYLFYIKELLHDFIINNLQWFLSEIYNNHYKKIDNQEKTVFLDNLYNMIKGSEKYKVLEFFLEKIDRNKYLSFIYDKLDSEMNEDKTFIMLVEDMSPPYQNYLNTFPLSEFYFDKGMEHVFIDY</sequence>
<dbReference type="RefSeq" id="WP_006248111.1">
    <property type="nucleotide sequence ID" value="NZ_CP011098.1"/>
</dbReference>
<dbReference type="OrthoDB" id="7541663at2"/>
<proteinExistence type="predicted"/>
<dbReference type="InterPro" id="IPR024524">
    <property type="entry name" value="DUF3800"/>
</dbReference>
<protein>
    <recommendedName>
        <fullName evidence="5">DUF3800 domain-containing protein</fullName>
    </recommendedName>
</protein>
<comment type="caution">
    <text evidence="2">The sequence shown here is derived from an EMBL/GenBank/DDBJ whole genome shotgun (WGS) entry which is preliminary data.</text>
</comment>
<dbReference type="KEGG" id="mhay:VK67_05235"/>
<evidence type="ECO:0000313" key="4">
    <source>
        <dbReference type="Proteomes" id="UP000318394"/>
    </source>
</evidence>
<reference evidence="3 4" key="1">
    <citation type="journal article" date="2019" name="Vet. Microbiol.">
        <title>Genetic characterization of susceptible and multi-drug resistant Mannheimia haemolytica isolated from high-risk stocker calves prior to and after antimicrobial metaphylaxis.</title>
        <authorList>
            <person name="Snyder E.R."/>
            <person name="Alvarez-Narvaez S."/>
            <person name="Credille B.C."/>
        </authorList>
    </citation>
    <scope>NUCLEOTIDE SEQUENCE [LARGE SCALE GENOMIC DNA]</scope>
    <source>
        <strain evidence="2 3">UGA-R5-128-1</strain>
        <strain evidence="1 4">UGA-R7-163-1</strain>
    </source>
</reference>
<dbReference type="Proteomes" id="UP000315164">
    <property type="component" value="Unassembled WGS sequence"/>
</dbReference>
<name>A0A547EAV2_MANHA</name>
<organism evidence="2 3">
    <name type="scientific">Mannheimia haemolytica</name>
    <name type="common">Pasteurella haemolytica</name>
    <dbReference type="NCBI Taxonomy" id="75985"/>
    <lineage>
        <taxon>Bacteria</taxon>
        <taxon>Pseudomonadati</taxon>
        <taxon>Pseudomonadota</taxon>
        <taxon>Gammaproteobacteria</taxon>
        <taxon>Pasteurellales</taxon>
        <taxon>Pasteurellaceae</taxon>
        <taxon>Mannheimia</taxon>
    </lineage>
</organism>
<evidence type="ECO:0000313" key="1">
    <source>
        <dbReference type="EMBL" id="TRB35164.1"/>
    </source>
</evidence>
<dbReference type="EMBL" id="VAJB01000033">
    <property type="protein sequence ID" value="TRB72754.1"/>
    <property type="molecule type" value="Genomic_DNA"/>
</dbReference>
<dbReference type="Proteomes" id="UP000318394">
    <property type="component" value="Unassembled WGS sequence"/>
</dbReference>
<dbReference type="Pfam" id="PF12686">
    <property type="entry name" value="DUF3800"/>
    <property type="match status" value="1"/>
</dbReference>
<evidence type="ECO:0008006" key="5">
    <source>
        <dbReference type="Google" id="ProtNLM"/>
    </source>
</evidence>